<feature type="chain" id="PRO_5034686448" evidence="1">
    <location>
        <begin position="20"/>
        <end position="250"/>
    </location>
</feature>
<organism evidence="2 3">
    <name type="scientific">Agrocybe pediades</name>
    <dbReference type="NCBI Taxonomy" id="84607"/>
    <lineage>
        <taxon>Eukaryota</taxon>
        <taxon>Fungi</taxon>
        <taxon>Dikarya</taxon>
        <taxon>Basidiomycota</taxon>
        <taxon>Agaricomycotina</taxon>
        <taxon>Agaricomycetes</taxon>
        <taxon>Agaricomycetidae</taxon>
        <taxon>Agaricales</taxon>
        <taxon>Agaricineae</taxon>
        <taxon>Strophariaceae</taxon>
        <taxon>Agrocybe</taxon>
    </lineage>
</organism>
<gene>
    <name evidence="2" type="ORF">D9613_006967</name>
</gene>
<name>A0A8H4QH64_9AGAR</name>
<reference evidence="2 3" key="1">
    <citation type="submission" date="2019-12" db="EMBL/GenBank/DDBJ databases">
        <authorList>
            <person name="Floudas D."/>
            <person name="Bentzer J."/>
            <person name="Ahren D."/>
            <person name="Johansson T."/>
            <person name="Persson P."/>
            <person name="Tunlid A."/>
        </authorList>
    </citation>
    <scope>NUCLEOTIDE SEQUENCE [LARGE SCALE GENOMIC DNA]</scope>
    <source>
        <strain evidence="2 3">CBS 102.39</strain>
    </source>
</reference>
<dbReference type="Proteomes" id="UP000521872">
    <property type="component" value="Unassembled WGS sequence"/>
</dbReference>
<feature type="signal peptide" evidence="1">
    <location>
        <begin position="1"/>
        <end position="19"/>
    </location>
</feature>
<keyword evidence="1" id="KW-0732">Signal</keyword>
<evidence type="ECO:0000313" key="2">
    <source>
        <dbReference type="EMBL" id="KAF4610884.1"/>
    </source>
</evidence>
<keyword evidence="3" id="KW-1185">Reference proteome</keyword>
<comment type="caution">
    <text evidence="2">The sequence shown here is derived from an EMBL/GenBank/DDBJ whole genome shotgun (WGS) entry which is preliminary data.</text>
</comment>
<protein>
    <submittedName>
        <fullName evidence="2">Uncharacterized protein</fullName>
    </submittedName>
</protein>
<proteinExistence type="predicted"/>
<sequence>MVKSWLLLIIASLICFAASTPVYETNAQRFARGLPPAPPKFMRDLALRKGRIGTPVLRSRNPLTSPLPPVTLNGKLQIRSQSGTSMGNIRNWSGSGSISGLNFLGPDEDLLVRLSYSPTYTSKLSILTTNPAFPAPLYVGAAISSSSVVSGFSSTTSNSMGFTNDDLTSAGAGPAKSSAGDAYVESAIWSFDPSTHKLTAQWINADSTTPPTILAYDVRWNALFFVSDITKYNSQSTYPASAVDLFFIPA</sequence>
<evidence type="ECO:0000256" key="1">
    <source>
        <dbReference type="SAM" id="SignalP"/>
    </source>
</evidence>
<dbReference type="AlphaFoldDB" id="A0A8H4QH64"/>
<evidence type="ECO:0000313" key="3">
    <source>
        <dbReference type="Proteomes" id="UP000521872"/>
    </source>
</evidence>
<dbReference type="EMBL" id="JAACJL010000058">
    <property type="protein sequence ID" value="KAF4610884.1"/>
    <property type="molecule type" value="Genomic_DNA"/>
</dbReference>
<accession>A0A8H4QH64</accession>